<dbReference type="SUPFAM" id="SSF55486">
    <property type="entry name" value="Metalloproteases ('zincins'), catalytic domain"/>
    <property type="match status" value="1"/>
</dbReference>
<evidence type="ECO:0000313" key="10">
    <source>
        <dbReference type="Proteomes" id="UP000028492"/>
    </source>
</evidence>
<feature type="chain" id="PRO_5001710224" description="Extracellular small neutral protease" evidence="8">
    <location>
        <begin position="28"/>
        <end position="183"/>
    </location>
</feature>
<dbReference type="GO" id="GO:0008270">
    <property type="term" value="F:zinc ion binding"/>
    <property type="evidence" value="ECO:0007669"/>
    <property type="project" value="InterPro"/>
</dbReference>
<evidence type="ECO:0000256" key="4">
    <source>
        <dbReference type="ARBA" id="ARBA00019129"/>
    </source>
</evidence>
<dbReference type="EC" id="3.4.24.77" evidence="3"/>
<proteinExistence type="inferred from homology"/>
<keyword evidence="5" id="KW-0479">Metal-binding</keyword>
<dbReference type="PRINTS" id="PR00787">
    <property type="entry name" value="NEUTRALPTASE"/>
</dbReference>
<dbReference type="eggNOG" id="COG5640">
    <property type="taxonomic scope" value="Bacteria"/>
</dbReference>
<evidence type="ECO:0000256" key="3">
    <source>
        <dbReference type="ARBA" id="ARBA00012325"/>
    </source>
</evidence>
<dbReference type="InterPro" id="IPR024079">
    <property type="entry name" value="MetalloPept_cat_dom_sf"/>
</dbReference>
<keyword evidence="8" id="KW-0732">Signal</keyword>
<dbReference type="GO" id="GO:0006508">
    <property type="term" value="P:proteolysis"/>
    <property type="evidence" value="ECO:0007669"/>
    <property type="project" value="InterPro"/>
</dbReference>
<dbReference type="RefSeq" id="WP_038518521.1">
    <property type="nucleotide sequence ID" value="NZ_CP008953.1"/>
</dbReference>
<keyword evidence="10" id="KW-1185">Reference proteome</keyword>
<dbReference type="KEGG" id="aja:AJAP_32715"/>
<dbReference type="AlphaFoldDB" id="A0A075UYQ3"/>
<comment type="similarity">
    <text evidence="2">Belongs to the peptidase M7 family.</text>
</comment>
<evidence type="ECO:0000313" key="9">
    <source>
        <dbReference type="EMBL" id="AIG79357.1"/>
    </source>
</evidence>
<dbReference type="Gene3D" id="3.40.390.10">
    <property type="entry name" value="Collagenase (Catalytic Domain)"/>
    <property type="match status" value="1"/>
</dbReference>
<comment type="catalytic activity">
    <reaction evidence="1">
        <text>Hydrolyzes proteins with a preference for Tyr or Phe in the P1' position. Has no action on amino-acid p-nitroanilides.</text>
        <dbReference type="EC" id="3.4.24.77"/>
    </reaction>
</comment>
<accession>A0A075UYQ3</accession>
<sequence length="183" mass="18975">MLRRTFAAVLTGAALSISVLTAPSAGAAEIMATTLTYDDSQAAEFKDAVAAGVNVWNTNVTNVRLVKATPGQRVNIRIIADNGWPRATLGPVRPSGTVTVWYGRQAVQQGYNKTRIASHELGHSLGLPDVKPGPCSSLMSGSTGGVSCANVNPNAQEKARVQQLYAGTAVQSADAGKVLAEIG</sequence>
<dbReference type="InterPro" id="IPR000013">
    <property type="entry name" value="Peptidase_M7"/>
</dbReference>
<evidence type="ECO:0000256" key="5">
    <source>
        <dbReference type="ARBA" id="ARBA00022723"/>
    </source>
</evidence>
<dbReference type="EMBL" id="CP008953">
    <property type="protein sequence ID" value="AIG79357.1"/>
    <property type="molecule type" value="Genomic_DNA"/>
</dbReference>
<organism evidence="9 10">
    <name type="scientific">Amycolatopsis japonica</name>
    <dbReference type="NCBI Taxonomy" id="208439"/>
    <lineage>
        <taxon>Bacteria</taxon>
        <taxon>Bacillati</taxon>
        <taxon>Actinomycetota</taxon>
        <taxon>Actinomycetes</taxon>
        <taxon>Pseudonocardiales</taxon>
        <taxon>Pseudonocardiaceae</taxon>
        <taxon>Amycolatopsis</taxon>
        <taxon>Amycolatopsis japonica group</taxon>
    </lineage>
</organism>
<dbReference type="GO" id="GO:0004222">
    <property type="term" value="F:metalloendopeptidase activity"/>
    <property type="evidence" value="ECO:0007669"/>
    <property type="project" value="InterPro"/>
</dbReference>
<feature type="signal peptide" evidence="8">
    <location>
        <begin position="1"/>
        <end position="27"/>
    </location>
</feature>
<dbReference type="GO" id="GO:0005576">
    <property type="term" value="C:extracellular region"/>
    <property type="evidence" value="ECO:0007669"/>
    <property type="project" value="InterPro"/>
</dbReference>
<gene>
    <name evidence="9" type="ORF">AJAP_32715</name>
</gene>
<evidence type="ECO:0000256" key="6">
    <source>
        <dbReference type="ARBA" id="ARBA00023049"/>
    </source>
</evidence>
<protein>
    <recommendedName>
        <fullName evidence="4">Extracellular small neutral protease</fullName>
        <ecNumber evidence="3">3.4.24.77</ecNumber>
    </recommendedName>
    <alternativeName>
        <fullName evidence="7">Snapalysin</fullName>
    </alternativeName>
</protein>
<dbReference type="HOGENOM" id="CLU_124996_0_0_11"/>
<evidence type="ECO:0000256" key="1">
    <source>
        <dbReference type="ARBA" id="ARBA00000612"/>
    </source>
</evidence>
<name>A0A075UYQ3_9PSEU</name>
<reference evidence="9 10" key="1">
    <citation type="journal article" date="2014" name="J. Biotechnol.">
        <title>Complete genome sequence of the actinobacterium Amycolatopsis japonica MG417-CF17(T) (=DSM 44213T) producing (S,S)-N,N'-ethylenediaminedisuccinic acid.</title>
        <authorList>
            <person name="Stegmann E."/>
            <person name="Albersmeier A."/>
            <person name="Spohn M."/>
            <person name="Gert H."/>
            <person name="Weber T."/>
            <person name="Wohlleben W."/>
            <person name="Kalinowski J."/>
            <person name="Ruckert C."/>
        </authorList>
    </citation>
    <scope>NUCLEOTIDE SEQUENCE [LARGE SCALE GENOMIC DNA]</scope>
    <source>
        <strain evidence="10">MG417-CF17 (DSM 44213)</strain>
    </source>
</reference>
<dbReference type="Proteomes" id="UP000028492">
    <property type="component" value="Chromosome"/>
</dbReference>
<keyword evidence="6" id="KW-0378">Hydrolase</keyword>
<evidence type="ECO:0000256" key="2">
    <source>
        <dbReference type="ARBA" id="ARBA00006571"/>
    </source>
</evidence>
<evidence type="ECO:0000256" key="8">
    <source>
        <dbReference type="SAM" id="SignalP"/>
    </source>
</evidence>
<dbReference type="Pfam" id="PF02031">
    <property type="entry name" value="Peptidase_M7"/>
    <property type="match status" value="1"/>
</dbReference>
<evidence type="ECO:0000256" key="7">
    <source>
        <dbReference type="ARBA" id="ARBA00029927"/>
    </source>
</evidence>
<dbReference type="STRING" id="208439.AJAP_32715"/>
<keyword evidence="6" id="KW-0645">Protease</keyword>
<keyword evidence="6" id="KW-0482">Metalloprotease</keyword>